<dbReference type="InterPro" id="IPR002539">
    <property type="entry name" value="MaoC-like_dom"/>
</dbReference>
<dbReference type="Proteomes" id="UP001262032">
    <property type="component" value="Unassembled WGS sequence"/>
</dbReference>
<organism evidence="3 4">
    <name type="scientific">Pseudarthrobacter oxydans</name>
    <name type="common">Arthrobacter oxydans</name>
    <dbReference type="NCBI Taxonomy" id="1671"/>
    <lineage>
        <taxon>Bacteria</taxon>
        <taxon>Bacillati</taxon>
        <taxon>Actinomycetota</taxon>
        <taxon>Actinomycetes</taxon>
        <taxon>Micrococcales</taxon>
        <taxon>Micrococcaceae</taxon>
        <taxon>Pseudarthrobacter</taxon>
    </lineage>
</organism>
<evidence type="ECO:0000313" key="4">
    <source>
        <dbReference type="Proteomes" id="UP001262032"/>
    </source>
</evidence>
<gene>
    <name evidence="3" type="ORF">J2X12_000965</name>
</gene>
<dbReference type="PANTHER" id="PTHR43664">
    <property type="entry name" value="MONOAMINE OXIDASE-RELATED"/>
    <property type="match status" value="1"/>
</dbReference>
<dbReference type="Pfam" id="PF01575">
    <property type="entry name" value="MaoC_dehydratas"/>
    <property type="match status" value="1"/>
</dbReference>
<dbReference type="InterPro" id="IPR052342">
    <property type="entry name" value="MCH/BMMD"/>
</dbReference>
<protein>
    <submittedName>
        <fullName evidence="3">Acyl dehydratase</fullName>
    </submittedName>
</protein>
<sequence>MSGAAAGPAGGEPRVIEQRGLYFEELEEGVTYAHRPGRTVTEADNVLFTTLTMNTQALHLDAAWSAGQPFGQRLMNSMFTLATMVGQSVSQLTQGTIIAQLGLTEVSFPHPLYHGDTLYTETVISGKRLSGSRPGQGIVTMEHTGRNQDGTVVALATRSCLMWTREAHAGQPGSGQGNGQETMPV</sequence>
<dbReference type="GeneID" id="97421203"/>
<dbReference type="PANTHER" id="PTHR43664:SF1">
    <property type="entry name" value="BETA-METHYLMALYL-COA DEHYDRATASE"/>
    <property type="match status" value="1"/>
</dbReference>
<dbReference type="AlphaFoldDB" id="A0AAW8N6V5"/>
<accession>A0AAW8N6V5</accession>
<dbReference type="InterPro" id="IPR029069">
    <property type="entry name" value="HotDog_dom_sf"/>
</dbReference>
<dbReference type="CDD" id="cd03451">
    <property type="entry name" value="FkbR2"/>
    <property type="match status" value="1"/>
</dbReference>
<name>A0AAW8N6V5_PSEOX</name>
<evidence type="ECO:0000256" key="1">
    <source>
        <dbReference type="ARBA" id="ARBA00005254"/>
    </source>
</evidence>
<dbReference type="RefSeq" id="WP_251425129.1">
    <property type="nucleotide sequence ID" value="NZ_JAVDTN010000002.1"/>
</dbReference>
<dbReference type="EMBL" id="JAVDWN010000002">
    <property type="protein sequence ID" value="MDR7162957.1"/>
    <property type="molecule type" value="Genomic_DNA"/>
</dbReference>
<dbReference type="SUPFAM" id="SSF54637">
    <property type="entry name" value="Thioesterase/thiol ester dehydrase-isomerase"/>
    <property type="match status" value="1"/>
</dbReference>
<proteinExistence type="inferred from homology"/>
<reference evidence="3" key="1">
    <citation type="submission" date="2023-07" db="EMBL/GenBank/DDBJ databases">
        <title>Sorghum-associated microbial communities from plants grown in Nebraska, USA.</title>
        <authorList>
            <person name="Schachtman D."/>
        </authorList>
    </citation>
    <scope>NUCLEOTIDE SEQUENCE</scope>
    <source>
        <strain evidence="3">BE261</strain>
    </source>
</reference>
<comment type="similarity">
    <text evidence="1">Belongs to the enoyl-CoA hydratase/isomerase family.</text>
</comment>
<feature type="domain" description="MaoC-like" evidence="2">
    <location>
        <begin position="29"/>
        <end position="144"/>
    </location>
</feature>
<comment type="caution">
    <text evidence="3">The sequence shown here is derived from an EMBL/GenBank/DDBJ whole genome shotgun (WGS) entry which is preliminary data.</text>
</comment>
<dbReference type="Gene3D" id="3.10.129.10">
    <property type="entry name" value="Hotdog Thioesterase"/>
    <property type="match status" value="1"/>
</dbReference>
<evidence type="ECO:0000259" key="2">
    <source>
        <dbReference type="Pfam" id="PF01575"/>
    </source>
</evidence>
<evidence type="ECO:0000313" key="3">
    <source>
        <dbReference type="EMBL" id="MDR7162957.1"/>
    </source>
</evidence>